<evidence type="ECO:0000313" key="4">
    <source>
        <dbReference type="Proteomes" id="UP000006621"/>
    </source>
</evidence>
<dbReference type="PANTHER" id="PTHR35038:SF8">
    <property type="entry name" value="C-TYPE POLYHEME CYTOCHROME OMCC"/>
    <property type="match status" value="1"/>
</dbReference>
<accession>F8E7W3</accession>
<dbReference type="Proteomes" id="UP000006621">
    <property type="component" value="Chromosome"/>
</dbReference>
<dbReference type="KEGG" id="fsi:Flexsi_1381"/>
<dbReference type="HOGENOM" id="CLU_023565_0_0_0"/>
<dbReference type="NCBIfam" id="NF040943">
    <property type="entry name" value="cytoc3_ExtM"/>
    <property type="match status" value="1"/>
</dbReference>
<name>F8E7W3_FLESM</name>
<dbReference type="eggNOG" id="COG3303">
    <property type="taxonomic scope" value="Bacteria"/>
</dbReference>
<dbReference type="PANTHER" id="PTHR35038">
    <property type="entry name" value="DISSIMILATORY SULFITE REDUCTASE SIRA"/>
    <property type="match status" value="1"/>
</dbReference>
<protein>
    <submittedName>
        <fullName evidence="3">Uncharacterized protein</fullName>
    </submittedName>
</protein>
<gene>
    <name evidence="3" type="ordered locus">Flexsi_1381</name>
</gene>
<sequence length="611" mass="69208">MSFLKYLFILFFAVFAYHVSASTCVSCHEGIEAPSENHQFACIECHSGDNTAEKKDEAHKGMYGGRNPSDPVVWDKTCGNCHQYQLDRVKTTVMFTNTGMIKNTQKAWNDFNRKLYSTTDIVSYNAKGEKFDIKPIANGEKMADELYRKFCSACHVGFDRMKGYRAHHSAGCAACHYSHDKSGKYLGNDKKLMGEKLYAKSHEMNTLPGDDVCLRCHNRSGRIALSYAGKYDGNNSLVPLNGIYPGPEIMSGVRNIRHTAADIHKRAGMECIDCHTSRELMGDGYVYENMYNQVEISCASCHGDENKLPETKRITTENAAPLYESKYYARQIAFGTEMVLTDKGNMFSNVFKKDGKYYLMLKRSGKLLEIPTIMNTDEHQVYGHDRLECYTCHSKMVVQCYGCHTIYDKREKSMDWIKGKVTKGKFSEKEDIRLYYPFPLAVNQKGKISPVTPGCQTLLTVIEENGKTSKDDYIFNFKNGKNFKFAPFYGHNTGKNAVSCRECHMNLTFAGFGEAIVSTKQQNITSSILCDKTGNPLTALYSMKNGRLRKSSQIVREKSDLMGKNVIKSMIKANLCITCHEKADDDIYGEKIDYEKILNDDIHRDLVNINN</sequence>
<keyword evidence="1 2" id="KW-0732">Signal</keyword>
<proteinExistence type="predicted"/>
<dbReference type="InterPro" id="IPR051829">
    <property type="entry name" value="Multiheme_Cytochr_ET"/>
</dbReference>
<dbReference type="Gene3D" id="3.90.10.10">
    <property type="entry name" value="Cytochrome C3"/>
    <property type="match status" value="1"/>
</dbReference>
<evidence type="ECO:0000256" key="1">
    <source>
        <dbReference type="ARBA" id="ARBA00022729"/>
    </source>
</evidence>
<feature type="signal peptide" evidence="2">
    <location>
        <begin position="1"/>
        <end position="21"/>
    </location>
</feature>
<dbReference type="EMBL" id="CP002858">
    <property type="protein sequence ID" value="AEI15031.1"/>
    <property type="molecule type" value="Genomic_DNA"/>
</dbReference>
<dbReference type="OrthoDB" id="9783375at2"/>
<dbReference type="InterPro" id="IPR036280">
    <property type="entry name" value="Multihaem_cyt_sf"/>
</dbReference>
<evidence type="ECO:0000313" key="3">
    <source>
        <dbReference type="EMBL" id="AEI15031.1"/>
    </source>
</evidence>
<keyword evidence="4" id="KW-1185">Reference proteome</keyword>
<dbReference type="RefSeq" id="WP_013886514.1">
    <property type="nucleotide sequence ID" value="NC_015672.1"/>
</dbReference>
<feature type="chain" id="PRO_5003375782" evidence="2">
    <location>
        <begin position="22"/>
        <end position="611"/>
    </location>
</feature>
<dbReference type="AlphaFoldDB" id="F8E7W3"/>
<dbReference type="STRING" id="717231.Flexsi_1381"/>
<organism evidence="3 4">
    <name type="scientific">Flexistipes sinusarabici (strain ATCC 49648 / DSM 4947 / MAS 10)</name>
    <dbReference type="NCBI Taxonomy" id="717231"/>
    <lineage>
        <taxon>Bacteria</taxon>
        <taxon>Pseudomonadati</taxon>
        <taxon>Deferribacterota</taxon>
        <taxon>Deferribacteres</taxon>
        <taxon>Deferribacterales</taxon>
        <taxon>Flexistipitaceae</taxon>
        <taxon>Flexistipes</taxon>
    </lineage>
</organism>
<dbReference type="SUPFAM" id="SSF48695">
    <property type="entry name" value="Multiheme cytochromes"/>
    <property type="match status" value="2"/>
</dbReference>
<dbReference type="GO" id="GO:0016491">
    <property type="term" value="F:oxidoreductase activity"/>
    <property type="evidence" value="ECO:0007669"/>
    <property type="project" value="TreeGrafter"/>
</dbReference>
<reference evidence="4" key="2">
    <citation type="submission" date="2011-06" db="EMBL/GenBank/DDBJ databases">
        <title>The complete genome of Flexistipes sinusarabici DSM 4947.</title>
        <authorList>
            <person name="Lucas S."/>
            <person name="Han J."/>
            <person name="Lapidus A."/>
            <person name="Bruce D."/>
            <person name="Goodwin L."/>
            <person name="Pitluck S."/>
            <person name="Peters L."/>
            <person name="Kyrpides N."/>
            <person name="Mavromatis K."/>
            <person name="Ivanova N."/>
            <person name="Mikhailova N."/>
            <person name="Chertkov O."/>
            <person name="Detter J.C."/>
            <person name="Tapia R."/>
            <person name="Han C."/>
            <person name="Land M."/>
            <person name="Hauser L."/>
            <person name="Markowitz V."/>
            <person name="Cheng J.-F."/>
            <person name="Hugenholtz P."/>
            <person name="Woyke T."/>
            <person name="Wu D."/>
            <person name="Spring S."/>
            <person name="Schroeder M."/>
            <person name="Brambilla E."/>
            <person name="Klenk H.-P."/>
            <person name="Eisen J.A."/>
        </authorList>
    </citation>
    <scope>NUCLEOTIDE SEQUENCE [LARGE SCALE GENOMIC DNA]</scope>
    <source>
        <strain evidence="4">DSM 4947 / MAS 10</strain>
    </source>
</reference>
<evidence type="ECO:0000256" key="2">
    <source>
        <dbReference type="SAM" id="SignalP"/>
    </source>
</evidence>
<reference evidence="3 4" key="1">
    <citation type="journal article" date="2011" name="Stand. Genomic Sci.">
        <title>Genome sequence of the moderately thermophilic halophile Flexistipes sinusarabici strain (MAS10).</title>
        <authorList>
            <person name="Lapidus A."/>
            <person name="Chertkov O."/>
            <person name="Nolan M."/>
            <person name="Lucas S."/>
            <person name="Hammon N."/>
            <person name="Deshpande S."/>
            <person name="Cheng J.F."/>
            <person name="Tapia R."/>
            <person name="Han C."/>
            <person name="Goodwin L."/>
            <person name="Pitluck S."/>
            <person name="Liolios K."/>
            <person name="Pagani I."/>
            <person name="Ivanova N."/>
            <person name="Huntemann M."/>
            <person name="Mavromatis K."/>
            <person name="Mikhailova N."/>
            <person name="Pati A."/>
            <person name="Chen A."/>
            <person name="Palaniappan K."/>
            <person name="Land M."/>
            <person name="Hauser L."/>
            <person name="Brambilla E.M."/>
            <person name="Rohde M."/>
            <person name="Abt B."/>
            <person name="Spring S."/>
            <person name="Goker M."/>
            <person name="Bristow J."/>
            <person name="Eisen J.A."/>
            <person name="Markowitz V."/>
            <person name="Hugenholtz P."/>
            <person name="Kyrpides N.C."/>
            <person name="Klenk H.P."/>
            <person name="Woyke T."/>
        </authorList>
    </citation>
    <scope>NUCLEOTIDE SEQUENCE [LARGE SCALE GENOMIC DNA]</scope>
    <source>
        <strain evidence="4">DSM 4947 / MAS 10</strain>
    </source>
</reference>